<accession>A0A009TN17</accession>
<feature type="signal peptide" evidence="2">
    <location>
        <begin position="1"/>
        <end position="19"/>
    </location>
</feature>
<feature type="chain" id="PRO_5001451463" description="Lipoprotein" evidence="2">
    <location>
        <begin position="20"/>
        <end position="767"/>
    </location>
</feature>
<evidence type="ECO:0000256" key="2">
    <source>
        <dbReference type="SAM" id="SignalP"/>
    </source>
</evidence>
<evidence type="ECO:0000313" key="4">
    <source>
        <dbReference type="Proteomes" id="UP000020735"/>
    </source>
</evidence>
<evidence type="ECO:0000313" key="3">
    <source>
        <dbReference type="EMBL" id="EXC52773.1"/>
    </source>
</evidence>
<organism evidence="3 4">
    <name type="scientific">Acinetobacter baumannii 99063</name>
    <dbReference type="NCBI Taxonomy" id="1310630"/>
    <lineage>
        <taxon>Bacteria</taxon>
        <taxon>Pseudomonadati</taxon>
        <taxon>Pseudomonadota</taxon>
        <taxon>Gammaproteobacteria</taxon>
        <taxon>Moraxellales</taxon>
        <taxon>Moraxellaceae</taxon>
        <taxon>Acinetobacter</taxon>
        <taxon>Acinetobacter calcoaceticus/baumannii complex</taxon>
    </lineage>
</organism>
<dbReference type="EMBL" id="JEXJ01000010">
    <property type="protein sequence ID" value="EXC52773.1"/>
    <property type="molecule type" value="Genomic_DNA"/>
</dbReference>
<name>A0A009TN17_ACIBA</name>
<evidence type="ECO:0000256" key="1">
    <source>
        <dbReference type="SAM" id="MobiDB-lite"/>
    </source>
</evidence>
<gene>
    <name evidence="3" type="ORF">J529_1008</name>
</gene>
<protein>
    <recommendedName>
        <fullName evidence="5">Lipoprotein</fullName>
    </recommendedName>
</protein>
<reference evidence="3 4" key="1">
    <citation type="submission" date="2014-02" db="EMBL/GenBank/DDBJ databases">
        <title>Comparative genomics and transcriptomics to identify genetic mechanisms underlying the emergence of carbapenem resistant Acinetobacter baumannii (CRAb).</title>
        <authorList>
            <person name="Harris A.D."/>
            <person name="Johnson K.J."/>
            <person name="George J."/>
            <person name="Shefchek K."/>
            <person name="Daugherty S.C."/>
            <person name="Parankush S."/>
            <person name="Sadzewicz L."/>
            <person name="Tallon L."/>
            <person name="Sengamalay N."/>
            <person name="Hazen T.H."/>
            <person name="Rasko D.A."/>
        </authorList>
    </citation>
    <scope>NUCLEOTIDE SEQUENCE [LARGE SCALE GENOMIC DNA]</scope>
    <source>
        <strain evidence="3 4">99063</strain>
    </source>
</reference>
<dbReference type="PROSITE" id="PS51257">
    <property type="entry name" value="PROKAR_LIPOPROTEIN"/>
    <property type="match status" value="1"/>
</dbReference>
<comment type="caution">
    <text evidence="3">The sequence shown here is derived from an EMBL/GenBank/DDBJ whole genome shotgun (WGS) entry which is preliminary data.</text>
</comment>
<sequence>MHLKYLSLCLFSLGLTACAQHGVRSQVASASLEQKAIQSVNAMYEYPSYDYRGNFKITVDPSQIKQNVKAENTAKLDAELQKKVDQYLREQKVALSKAQKQTLYAAIANEQGDLGLTSSTRSEKINTVLFNLLNDLQFSYDGSIHYRQKMGSFNLTARYEKPTLLVQAKLPMVLDLENYKFYINYFGLMPYLVNKDNQNNLAYVDFSKYKAFFKNVDKKKFIEYLKASSAVSYRLAEPQNLQRVSLTEADRKAGAVERIRLKTTVEQLLLEVDLFGQVNKKYLQKSVLGLDEEKLAETLAAEIAASDAKKGTADKEEQKVSSDDAAAVSQQLYSLVNAHLGNTSTSEDEEVESASSEEASDVAVAETEQTSENEEVVALTEDQCIELKSLKKPVALGDINYCQIYGIDVLDQSDTSIQKAQIKSRQDALKQIFEAYNQNQFINDEAFKALWLKHKDEIEQALPKQRNPITIDVALDDKGRAVNMDYDVDYTPAEFKHRFNIKADMQILNYGKATSIDQQQLKQAKSVAEASKGSMLENFIKGFSEKLGQSDVSEHPVGTHSDVQDLDANLAVLADKTYDATHAYDKTYKAVFIAKLTAEKPSYIKYYSVQQLQEIAEVYAYWFSDEDTYNPQGKALERITALQKKHHLEQDDQFDHELGRAVDHIVLTTIQGKTGREAWQKLQKQYKQPAQLFSKQYQLEFEKQNGVSAEEKHLLSETADILGNVYVAARKKQLSEKTIQNLKPEHNEFIDYEVFREVYKQMVAAKK</sequence>
<dbReference type="AlphaFoldDB" id="A0A009TN17"/>
<dbReference type="PATRIC" id="fig|1310630.3.peg.989"/>
<feature type="compositionally biased region" description="Low complexity" evidence="1">
    <location>
        <begin position="353"/>
        <end position="368"/>
    </location>
</feature>
<keyword evidence="2" id="KW-0732">Signal</keyword>
<dbReference type="Proteomes" id="UP000020735">
    <property type="component" value="Unassembled WGS sequence"/>
</dbReference>
<proteinExistence type="predicted"/>
<evidence type="ECO:0008006" key="5">
    <source>
        <dbReference type="Google" id="ProtNLM"/>
    </source>
</evidence>
<dbReference type="RefSeq" id="WP_000550364.1">
    <property type="nucleotide sequence ID" value="NZ_JEXJ01000010.1"/>
</dbReference>
<feature type="region of interest" description="Disordered" evidence="1">
    <location>
        <begin position="341"/>
        <end position="375"/>
    </location>
</feature>